<dbReference type="WBParaSite" id="PSU_v2.g4912.t1">
    <property type="protein sequence ID" value="PSU_v2.g4912.t1"/>
    <property type="gene ID" value="PSU_v2.g4912"/>
</dbReference>
<feature type="region of interest" description="Disordered" evidence="4">
    <location>
        <begin position="588"/>
        <end position="638"/>
    </location>
</feature>
<dbReference type="AlphaFoldDB" id="A0A914YXT5"/>
<keyword evidence="1" id="KW-0677">Repeat</keyword>
<dbReference type="InterPro" id="IPR021183">
    <property type="entry name" value="NatA_aux_su"/>
</dbReference>
<dbReference type="SUPFAM" id="SSF48452">
    <property type="entry name" value="TPR-like"/>
    <property type="match status" value="2"/>
</dbReference>
<dbReference type="Pfam" id="PF12569">
    <property type="entry name" value="NatA_aux_su"/>
    <property type="match status" value="1"/>
</dbReference>
<name>A0A914YXT5_9BILA</name>
<keyword evidence="5" id="KW-1185">Reference proteome</keyword>
<evidence type="ECO:0000256" key="2">
    <source>
        <dbReference type="ARBA" id="ARBA00022803"/>
    </source>
</evidence>
<dbReference type="InterPro" id="IPR011990">
    <property type="entry name" value="TPR-like_helical_dom_sf"/>
</dbReference>
<dbReference type="Proteomes" id="UP000887577">
    <property type="component" value="Unplaced"/>
</dbReference>
<evidence type="ECO:0000256" key="3">
    <source>
        <dbReference type="PROSITE-ProRule" id="PRU00339"/>
    </source>
</evidence>
<protein>
    <submittedName>
        <fullName evidence="6">Uncharacterized protein</fullName>
    </submittedName>
</protein>
<feature type="compositionally biased region" description="Basic and acidic residues" evidence="4">
    <location>
        <begin position="625"/>
        <end position="638"/>
    </location>
</feature>
<dbReference type="PANTHER" id="PTHR22767">
    <property type="entry name" value="N-TERMINAL ACETYLTRANSFERASE-RELATED"/>
    <property type="match status" value="1"/>
</dbReference>
<dbReference type="PANTHER" id="PTHR22767:SF2">
    <property type="entry name" value="N(ALPHA)-ACETYLTRANSFERASE 15_16, ISOFORM A"/>
    <property type="match status" value="1"/>
</dbReference>
<evidence type="ECO:0000256" key="4">
    <source>
        <dbReference type="SAM" id="MobiDB-lite"/>
    </source>
</evidence>
<dbReference type="GO" id="GO:0031415">
    <property type="term" value="C:NatA complex"/>
    <property type="evidence" value="ECO:0007669"/>
    <property type="project" value="TreeGrafter"/>
</dbReference>
<sequence length="759" mass="87911">MTVAAVTTHGQQSLPSKELSLFKKCVKLYEQKQHKNSLRCIKQILQNPNLSEHGETLAMKALILDVTGHHDEAVELSRIAVKNDVKSHVCWHIFGMVMRSDRKFGEAVKALKMALHLSPDNPQILRDLALVQAHIRDFKGFQLTRYTLLRLKPNNRQAWMGFIVSAYLAKDYDLALKGIDEYRKPLLQNVVANSPELFEVLQIEIRIYEESNRHDVALELVLHPISRFLDQTVYHETRGRLFMSLGRLEEAAEEYLALIKRNPEKAAYFICFEKCKELDEPGKETERLELYDGITKRVKKTLYPKIAPLFFTTGREFNRRLITVIIEGLRLGLPSLFQTLRPLYHDKEKVELIHNLLTVFIANVEQNGEDNVHLDSSNLPENPVTVMWTYYFIAHHFDALKDYEKATVFVQKAITHTPTVVELYSCLARIQKHSGDMNSAMENAKRAHELDTADRYVNCKLVKYLMRCGKYEEALDYAGKFTKESIDALTSLVDMQSLWIEVELAYSLYQRGQLGPSLKVCHTIEEQFTSFYDDQYDFHSYCMRKATICGYADLIKTSDNIRNHRAYIKAANLASKIYLELDDRKNNPHLMKDGDEEENARKQESAQERKQRRKQNKAKVVQKASEGKKDDSKDGLKYQIDDNAGENFLKAKDYVENAVSFVSHLLELDVKNLEYYQLAFEVYRRKGKILVMTKLIVKAFARYPLNRDFYKLFTEYVGYLGKNPVENMTKQVTEAVIKKITGDRNFSSYKAEMDKSFAQ</sequence>
<reference evidence="6" key="1">
    <citation type="submission" date="2022-11" db="UniProtKB">
        <authorList>
            <consortium name="WormBaseParasite"/>
        </authorList>
    </citation>
    <scope>IDENTIFICATION</scope>
</reference>
<evidence type="ECO:0000256" key="1">
    <source>
        <dbReference type="ARBA" id="ARBA00022737"/>
    </source>
</evidence>
<evidence type="ECO:0000313" key="6">
    <source>
        <dbReference type="WBParaSite" id="PSU_v2.g4912.t1"/>
    </source>
</evidence>
<dbReference type="PROSITE" id="PS50005">
    <property type="entry name" value="TPR"/>
    <property type="match status" value="2"/>
</dbReference>
<feature type="repeat" description="TPR" evidence="3">
    <location>
        <begin position="232"/>
        <end position="265"/>
    </location>
</feature>
<dbReference type="SMART" id="SM00028">
    <property type="entry name" value="TPR"/>
    <property type="match status" value="5"/>
</dbReference>
<dbReference type="InterPro" id="IPR019734">
    <property type="entry name" value="TPR_rpt"/>
</dbReference>
<evidence type="ECO:0000313" key="5">
    <source>
        <dbReference type="Proteomes" id="UP000887577"/>
    </source>
</evidence>
<proteinExistence type="predicted"/>
<dbReference type="Gene3D" id="1.25.40.1040">
    <property type="match status" value="1"/>
</dbReference>
<accession>A0A914YXT5</accession>
<feature type="repeat" description="TPR" evidence="3">
    <location>
        <begin position="88"/>
        <end position="121"/>
    </location>
</feature>
<dbReference type="Gene3D" id="1.25.40.1010">
    <property type="match status" value="1"/>
</dbReference>
<feature type="compositionally biased region" description="Basic and acidic residues" evidence="4">
    <location>
        <begin position="588"/>
        <end position="609"/>
    </location>
</feature>
<dbReference type="PIRSF" id="PIRSF000422">
    <property type="entry name" value="N-terminal-AcTrfase-A_aux_su"/>
    <property type="match status" value="1"/>
</dbReference>
<keyword evidence="2 3" id="KW-0802">TPR repeat</keyword>
<organism evidence="5 6">
    <name type="scientific">Panagrolaimus superbus</name>
    <dbReference type="NCBI Taxonomy" id="310955"/>
    <lineage>
        <taxon>Eukaryota</taxon>
        <taxon>Metazoa</taxon>
        <taxon>Ecdysozoa</taxon>
        <taxon>Nematoda</taxon>
        <taxon>Chromadorea</taxon>
        <taxon>Rhabditida</taxon>
        <taxon>Tylenchina</taxon>
        <taxon>Panagrolaimomorpha</taxon>
        <taxon>Panagrolaimoidea</taxon>
        <taxon>Panagrolaimidae</taxon>
        <taxon>Panagrolaimus</taxon>
    </lineage>
</organism>